<reference evidence="1 2" key="1">
    <citation type="submission" date="2020-11" db="EMBL/GenBank/DDBJ databases">
        <title>Pedobacter endophytica, an endophytic bacteria isolated form Carex pumila.</title>
        <authorList>
            <person name="Peng Y."/>
            <person name="Jiang L."/>
            <person name="Lee J."/>
        </authorList>
    </citation>
    <scope>NUCLEOTIDE SEQUENCE [LARGE SCALE GENOMIC DNA]</scope>
    <source>
        <strain evidence="1 2">JBR3-12</strain>
    </source>
</reference>
<dbReference type="Gene3D" id="2.60.40.1120">
    <property type="entry name" value="Carboxypeptidase-like, regulatory domain"/>
    <property type="match status" value="1"/>
</dbReference>
<gene>
    <name evidence="1" type="ORF">IZT61_16825</name>
</gene>
<organism evidence="1 2">
    <name type="scientific">Pedobacter endophyticus</name>
    <dbReference type="NCBI Taxonomy" id="2789740"/>
    <lineage>
        <taxon>Bacteria</taxon>
        <taxon>Pseudomonadati</taxon>
        <taxon>Bacteroidota</taxon>
        <taxon>Sphingobacteriia</taxon>
        <taxon>Sphingobacteriales</taxon>
        <taxon>Sphingobacteriaceae</taxon>
        <taxon>Pedobacter</taxon>
    </lineage>
</organism>
<keyword evidence="1" id="KW-0645">Protease</keyword>
<name>A0A7U3SPL0_9SPHI</name>
<dbReference type="AlphaFoldDB" id="A0A7U3SPL0"/>
<keyword evidence="2" id="KW-1185">Reference proteome</keyword>
<dbReference type="GO" id="GO:0004180">
    <property type="term" value="F:carboxypeptidase activity"/>
    <property type="evidence" value="ECO:0007669"/>
    <property type="project" value="UniProtKB-KW"/>
</dbReference>
<dbReference type="SUPFAM" id="SSF49452">
    <property type="entry name" value="Starch-binding domain-like"/>
    <property type="match status" value="1"/>
</dbReference>
<evidence type="ECO:0000313" key="1">
    <source>
        <dbReference type="EMBL" id="QPH38718.1"/>
    </source>
</evidence>
<accession>A0A7U3SPL0</accession>
<dbReference type="EMBL" id="CP064939">
    <property type="protein sequence ID" value="QPH38718.1"/>
    <property type="molecule type" value="Genomic_DNA"/>
</dbReference>
<evidence type="ECO:0000313" key="2">
    <source>
        <dbReference type="Proteomes" id="UP000594759"/>
    </source>
</evidence>
<dbReference type="Proteomes" id="UP000594759">
    <property type="component" value="Chromosome"/>
</dbReference>
<keyword evidence="1" id="KW-0378">Hydrolase</keyword>
<dbReference type="GO" id="GO:0030246">
    <property type="term" value="F:carbohydrate binding"/>
    <property type="evidence" value="ECO:0007669"/>
    <property type="project" value="InterPro"/>
</dbReference>
<sequence length="193" mass="21486">MRHLVILLLVIFEIVISSDLRAEELYNISGTATDENNKPIQGATVFISGAQKVTVTDAGGISRFVDMQAGNYLVSTKMLGYNSPSVAITLRDKSVNLLVNLEIKSITLDEVSITSNQTRHRYLKIFQEQFLGHTADKQKCLIVNPEVISLTGKQNNTGNLILKGEADDLIIIDNFLLGYRIKYLLRSFVDIPE</sequence>
<protein>
    <submittedName>
        <fullName evidence="1">Carboxypeptidase-like regulatory domain-containing protein</fullName>
    </submittedName>
</protein>
<proteinExistence type="predicted"/>
<dbReference type="InterPro" id="IPR013784">
    <property type="entry name" value="Carb-bd-like_fold"/>
</dbReference>
<dbReference type="KEGG" id="pex:IZT61_16825"/>
<dbReference type="RefSeq" id="WP_196098195.1">
    <property type="nucleotide sequence ID" value="NZ_CP064939.1"/>
</dbReference>
<keyword evidence="1" id="KW-0121">Carboxypeptidase</keyword>
<dbReference type="Pfam" id="PF13715">
    <property type="entry name" value="CarbopepD_reg_2"/>
    <property type="match status" value="1"/>
</dbReference>